<name>A0AAP0KLA8_9MAGN</name>
<feature type="compositionally biased region" description="Basic and acidic residues" evidence="1">
    <location>
        <begin position="53"/>
        <end position="73"/>
    </location>
</feature>
<dbReference type="AlphaFoldDB" id="A0AAP0KLA8"/>
<dbReference type="EMBL" id="JBBNAE010000001">
    <property type="protein sequence ID" value="KAK9154671.1"/>
    <property type="molecule type" value="Genomic_DNA"/>
</dbReference>
<feature type="compositionally biased region" description="Basic and acidic residues" evidence="1">
    <location>
        <begin position="87"/>
        <end position="110"/>
    </location>
</feature>
<accession>A0AAP0KLA8</accession>
<feature type="compositionally biased region" description="Polar residues" evidence="1">
    <location>
        <begin position="7"/>
        <end position="17"/>
    </location>
</feature>
<feature type="region of interest" description="Disordered" evidence="1">
    <location>
        <begin position="1"/>
        <end position="173"/>
    </location>
</feature>
<organism evidence="2 3">
    <name type="scientific">Stephania japonica</name>
    <dbReference type="NCBI Taxonomy" id="461633"/>
    <lineage>
        <taxon>Eukaryota</taxon>
        <taxon>Viridiplantae</taxon>
        <taxon>Streptophyta</taxon>
        <taxon>Embryophyta</taxon>
        <taxon>Tracheophyta</taxon>
        <taxon>Spermatophyta</taxon>
        <taxon>Magnoliopsida</taxon>
        <taxon>Ranunculales</taxon>
        <taxon>Menispermaceae</taxon>
        <taxon>Menispermoideae</taxon>
        <taxon>Cissampelideae</taxon>
        <taxon>Stephania</taxon>
    </lineage>
</organism>
<gene>
    <name evidence="2" type="ORF">Sjap_002151</name>
</gene>
<dbReference type="Proteomes" id="UP001417504">
    <property type="component" value="Unassembled WGS sequence"/>
</dbReference>
<protein>
    <submittedName>
        <fullName evidence="2">Uncharacterized protein</fullName>
    </submittedName>
</protein>
<keyword evidence="3" id="KW-1185">Reference proteome</keyword>
<sequence length="268" mass="28500">MARKKSLTTQEETSVGNSKRGEEVASRGRTTQTTSHRKRKAMDQLVVKRAQKVRVEEVEEDHSHVDEGAKDVESDVEIGESSGNGETSKEDHDGDGDHSESSSSESRGEASEEEEGGGDGDNDSEEDGDDDGDDANEYSDDVGDSDDDRESAGKGDGNDDHDSEKIDKTDHGKRVIAKTVSVSAKSSEPVRGKKVSGKTVSAKTISAMVASNKKNVAKKGCGKKKAATENIVHNKSPPLLVDVDVDPIVMKPSPHALAPTATYVSHNG</sequence>
<proteinExistence type="predicted"/>
<feature type="compositionally biased region" description="Acidic residues" evidence="1">
    <location>
        <begin position="111"/>
        <end position="149"/>
    </location>
</feature>
<evidence type="ECO:0000313" key="3">
    <source>
        <dbReference type="Proteomes" id="UP001417504"/>
    </source>
</evidence>
<evidence type="ECO:0000256" key="1">
    <source>
        <dbReference type="SAM" id="MobiDB-lite"/>
    </source>
</evidence>
<feature type="compositionally biased region" description="Basic and acidic residues" evidence="1">
    <location>
        <begin position="150"/>
        <end position="173"/>
    </location>
</feature>
<evidence type="ECO:0000313" key="2">
    <source>
        <dbReference type="EMBL" id="KAK9154671.1"/>
    </source>
</evidence>
<comment type="caution">
    <text evidence="2">The sequence shown here is derived from an EMBL/GenBank/DDBJ whole genome shotgun (WGS) entry which is preliminary data.</text>
</comment>
<reference evidence="2 3" key="1">
    <citation type="submission" date="2024-01" db="EMBL/GenBank/DDBJ databases">
        <title>Genome assemblies of Stephania.</title>
        <authorList>
            <person name="Yang L."/>
        </authorList>
    </citation>
    <scope>NUCLEOTIDE SEQUENCE [LARGE SCALE GENOMIC DNA]</scope>
    <source>
        <strain evidence="2">QJT</strain>
        <tissue evidence="2">Leaf</tissue>
    </source>
</reference>